<dbReference type="InterPro" id="IPR040227">
    <property type="entry name" value="Nibrin-rel"/>
</dbReference>
<dbReference type="GO" id="GO:0007095">
    <property type="term" value="P:mitotic G2 DNA damage checkpoint signaling"/>
    <property type="evidence" value="ECO:0007669"/>
    <property type="project" value="InterPro"/>
</dbReference>
<dbReference type="SUPFAM" id="SSF49879">
    <property type="entry name" value="SMAD/FHA domain"/>
    <property type="match status" value="1"/>
</dbReference>
<evidence type="ECO:0000256" key="2">
    <source>
        <dbReference type="ARBA" id="ARBA00022763"/>
    </source>
</evidence>
<dbReference type="GO" id="GO:0030870">
    <property type="term" value="C:Mre11 complex"/>
    <property type="evidence" value="ECO:0007669"/>
    <property type="project" value="InterPro"/>
</dbReference>
<dbReference type="InterPro" id="IPR008984">
    <property type="entry name" value="SMAD_FHA_dom_sf"/>
</dbReference>
<dbReference type="Pfam" id="PF00498">
    <property type="entry name" value="FHA"/>
    <property type="match status" value="1"/>
</dbReference>
<dbReference type="GO" id="GO:0003684">
    <property type="term" value="F:damaged DNA binding"/>
    <property type="evidence" value="ECO:0007669"/>
    <property type="project" value="TreeGrafter"/>
</dbReference>
<name>A0A3Q0RXI5_AMPCI</name>
<keyword evidence="3" id="KW-0234">DNA repair</keyword>
<accession>A0A3Q0RXI5</accession>
<protein>
    <recommendedName>
        <fullName evidence="6">FHA domain-containing protein</fullName>
    </recommendedName>
</protein>
<reference evidence="7" key="1">
    <citation type="submission" date="2025-08" db="UniProtKB">
        <authorList>
            <consortium name="Ensembl"/>
        </authorList>
    </citation>
    <scope>IDENTIFICATION</scope>
</reference>
<dbReference type="InterPro" id="IPR000253">
    <property type="entry name" value="FHA_dom"/>
</dbReference>
<feature type="domain" description="FHA" evidence="6">
    <location>
        <begin position="16"/>
        <end position="58"/>
    </location>
</feature>
<dbReference type="OMA" id="YKLKPAH"/>
<dbReference type="AlphaFoldDB" id="A0A3Q0RXI5"/>
<keyword evidence="2" id="KW-0227">DNA damage</keyword>
<dbReference type="STRING" id="61819.ENSACIP00000014408"/>
<sequence>MYKLKPAHYLLSGKEYVVGRKNCDILLPSDQSISRVHAHITASDQVRQTREIIRSYEQ</sequence>
<evidence type="ECO:0000256" key="4">
    <source>
        <dbReference type="ARBA" id="ARBA00023242"/>
    </source>
</evidence>
<dbReference type="PROSITE" id="PS50006">
    <property type="entry name" value="FHA_DOMAIN"/>
    <property type="match status" value="1"/>
</dbReference>
<proteinExistence type="inferred from homology"/>
<dbReference type="Ensembl" id="ENSACIT00000014792.1">
    <property type="protein sequence ID" value="ENSACIP00000014408.1"/>
    <property type="gene ID" value="ENSACIG00000011221.1"/>
</dbReference>
<reference evidence="7" key="2">
    <citation type="submission" date="2025-09" db="UniProtKB">
        <authorList>
            <consortium name="Ensembl"/>
        </authorList>
    </citation>
    <scope>IDENTIFICATION</scope>
</reference>
<comment type="subcellular location">
    <subcellularLocation>
        <location evidence="1">Nucleus</location>
    </subcellularLocation>
</comment>
<evidence type="ECO:0000256" key="5">
    <source>
        <dbReference type="ARBA" id="ARBA00044757"/>
    </source>
</evidence>
<comment type="similarity">
    <text evidence="5">Belongs to the Nibrin family.</text>
</comment>
<evidence type="ECO:0000259" key="6">
    <source>
        <dbReference type="PROSITE" id="PS50006"/>
    </source>
</evidence>
<dbReference type="Proteomes" id="UP000261340">
    <property type="component" value="Unplaced"/>
</dbReference>
<dbReference type="PANTHER" id="PTHR12162">
    <property type="entry name" value="NIBRIN-RELATED"/>
    <property type="match status" value="1"/>
</dbReference>
<dbReference type="GeneTree" id="ENSGT01060000249136"/>
<evidence type="ECO:0000313" key="8">
    <source>
        <dbReference type="Proteomes" id="UP000261340"/>
    </source>
</evidence>
<dbReference type="Gene3D" id="2.60.200.20">
    <property type="match status" value="1"/>
</dbReference>
<dbReference type="GO" id="GO:0000724">
    <property type="term" value="P:double-strand break repair via homologous recombination"/>
    <property type="evidence" value="ECO:0007669"/>
    <property type="project" value="TreeGrafter"/>
</dbReference>
<organism evidence="7 8">
    <name type="scientific">Amphilophus citrinellus</name>
    <name type="common">Midas cichlid</name>
    <name type="synonym">Cichlasoma citrinellum</name>
    <dbReference type="NCBI Taxonomy" id="61819"/>
    <lineage>
        <taxon>Eukaryota</taxon>
        <taxon>Metazoa</taxon>
        <taxon>Chordata</taxon>
        <taxon>Craniata</taxon>
        <taxon>Vertebrata</taxon>
        <taxon>Euteleostomi</taxon>
        <taxon>Actinopterygii</taxon>
        <taxon>Neopterygii</taxon>
        <taxon>Teleostei</taxon>
        <taxon>Neoteleostei</taxon>
        <taxon>Acanthomorphata</taxon>
        <taxon>Ovalentaria</taxon>
        <taxon>Cichlomorphae</taxon>
        <taxon>Cichliformes</taxon>
        <taxon>Cichlidae</taxon>
        <taxon>New World cichlids</taxon>
        <taxon>Cichlasomatinae</taxon>
        <taxon>Heroini</taxon>
        <taxon>Amphilophus</taxon>
    </lineage>
</organism>
<evidence type="ECO:0000256" key="1">
    <source>
        <dbReference type="ARBA" id="ARBA00004123"/>
    </source>
</evidence>
<keyword evidence="8" id="KW-1185">Reference proteome</keyword>
<dbReference type="PANTHER" id="PTHR12162:SF0">
    <property type="entry name" value="NIBRIN"/>
    <property type="match status" value="1"/>
</dbReference>
<evidence type="ECO:0000313" key="7">
    <source>
        <dbReference type="Ensembl" id="ENSACIP00000014408.1"/>
    </source>
</evidence>
<evidence type="ECO:0000256" key="3">
    <source>
        <dbReference type="ARBA" id="ARBA00023204"/>
    </source>
</evidence>
<keyword evidence="4" id="KW-0539">Nucleus</keyword>